<reference evidence="1 2" key="1">
    <citation type="submission" date="2023-07" db="EMBL/GenBank/DDBJ databases">
        <title>Genomic Encyclopedia of Type Strains, Phase IV (KMG-IV): sequencing the most valuable type-strain genomes for metagenomic binning, comparative biology and taxonomic classification.</title>
        <authorList>
            <person name="Goeker M."/>
        </authorList>
    </citation>
    <scope>NUCLEOTIDE SEQUENCE [LARGE SCALE GENOMIC DNA]</scope>
    <source>
        <strain evidence="1 2">DSM 16460</strain>
    </source>
</reference>
<keyword evidence="2" id="KW-1185">Reference proteome</keyword>
<protein>
    <recommendedName>
        <fullName evidence="3">Lipoprotein</fullName>
    </recommendedName>
</protein>
<comment type="caution">
    <text evidence="1">The sequence shown here is derived from an EMBL/GenBank/DDBJ whole genome shotgun (WGS) entry which is preliminary data.</text>
</comment>
<sequence length="165" mass="19009">MKRIAGIGIVLLGFVLGACSPSMDEAFNEAENNVKETFLSSDTKETNESFDQFDIYKPEELEVREQNKSNVVFQEDDQSYVLFINEFEAPNSKWFYNQIENKGLYLKTFETEDAFAYLQAKEYDEERYEIHVGIGGIKMSTVSSVSDIEEDITMMIEMIESVNQQ</sequence>
<name>A0ABT9VGQ0_9BACI</name>
<dbReference type="PROSITE" id="PS51257">
    <property type="entry name" value="PROKAR_LIPOPROTEIN"/>
    <property type="match status" value="1"/>
</dbReference>
<evidence type="ECO:0008006" key="3">
    <source>
        <dbReference type="Google" id="ProtNLM"/>
    </source>
</evidence>
<gene>
    <name evidence="1" type="ORF">J2S77_002139</name>
</gene>
<evidence type="ECO:0000313" key="1">
    <source>
        <dbReference type="EMBL" id="MDQ0160137.1"/>
    </source>
</evidence>
<organism evidence="1 2">
    <name type="scientific">Alkalibacillus salilacus</name>
    <dbReference type="NCBI Taxonomy" id="284582"/>
    <lineage>
        <taxon>Bacteria</taxon>
        <taxon>Bacillati</taxon>
        <taxon>Bacillota</taxon>
        <taxon>Bacilli</taxon>
        <taxon>Bacillales</taxon>
        <taxon>Bacillaceae</taxon>
        <taxon>Alkalibacillus</taxon>
    </lineage>
</organism>
<evidence type="ECO:0000313" key="2">
    <source>
        <dbReference type="Proteomes" id="UP001224359"/>
    </source>
</evidence>
<dbReference type="EMBL" id="JAUSTQ010000009">
    <property type="protein sequence ID" value="MDQ0160137.1"/>
    <property type="molecule type" value="Genomic_DNA"/>
</dbReference>
<dbReference type="Proteomes" id="UP001224359">
    <property type="component" value="Unassembled WGS sequence"/>
</dbReference>
<accession>A0ABT9VGQ0</accession>
<proteinExistence type="predicted"/>
<dbReference type="RefSeq" id="WP_306977157.1">
    <property type="nucleotide sequence ID" value="NZ_JAUSTQ010000009.1"/>
</dbReference>